<sequence>MVGLKSDLDTEIATIFKSAWRVQKTETVPEPTDLVLNSNHAKDLEEATVLYADLDGSTSMVDSYSWEFSAEIYKSYLRCAGQIIRGEGGVITAYDGDRIMAIFTGDAKNSAAARCALRINYAVLFIIQPAIQAQYKQSPFILKHVVGIDTSPLRAARIGVRGENDIVWVGRAANHAAKLTSLSGAATWITASVYDRLNKESKFAGDVDMWTPMIWKSMGDMSIYASNYHWAFT</sequence>
<dbReference type="Gene3D" id="3.30.70.1230">
    <property type="entry name" value="Nucleotide cyclase"/>
    <property type="match status" value="1"/>
</dbReference>
<dbReference type="InterPro" id="IPR001054">
    <property type="entry name" value="A/G_cyclase"/>
</dbReference>
<gene>
    <name evidence="2" type="ORF">N8I74_06595</name>
</gene>
<evidence type="ECO:0000313" key="2">
    <source>
        <dbReference type="EMBL" id="UXY16684.1"/>
    </source>
</evidence>
<dbReference type="InterPro" id="IPR029787">
    <property type="entry name" value="Nucleotide_cyclase"/>
</dbReference>
<accession>A0ABY6DQQ4</accession>
<dbReference type="PROSITE" id="PS50125">
    <property type="entry name" value="GUANYLATE_CYCLASE_2"/>
    <property type="match status" value="1"/>
</dbReference>
<evidence type="ECO:0000313" key="3">
    <source>
        <dbReference type="Proteomes" id="UP001061302"/>
    </source>
</evidence>
<feature type="domain" description="Guanylate cyclase" evidence="1">
    <location>
        <begin position="48"/>
        <end position="180"/>
    </location>
</feature>
<protein>
    <submittedName>
        <fullName evidence="2">Adenylate/guanylate cyclase domain-containing protein</fullName>
    </submittedName>
</protein>
<reference evidence="2" key="1">
    <citation type="submission" date="2022-10" db="EMBL/GenBank/DDBJ databases">
        <title>Chitiniphilus purpureus sp. nov., a novel chitin-degrading bacterium isolated from crawfish pond sediment.</title>
        <authorList>
            <person name="Li K."/>
        </authorList>
    </citation>
    <scope>NUCLEOTIDE SEQUENCE</scope>
    <source>
        <strain evidence="2">CD1</strain>
    </source>
</reference>
<dbReference type="Proteomes" id="UP001061302">
    <property type="component" value="Chromosome"/>
</dbReference>
<name>A0ABY6DQQ4_9NEIS</name>
<evidence type="ECO:0000259" key="1">
    <source>
        <dbReference type="PROSITE" id="PS50125"/>
    </source>
</evidence>
<dbReference type="SUPFAM" id="SSF55073">
    <property type="entry name" value="Nucleotide cyclase"/>
    <property type="match status" value="1"/>
</dbReference>
<organism evidence="2 3">
    <name type="scientific">Chitiniphilus purpureus</name>
    <dbReference type="NCBI Taxonomy" id="2981137"/>
    <lineage>
        <taxon>Bacteria</taxon>
        <taxon>Pseudomonadati</taxon>
        <taxon>Pseudomonadota</taxon>
        <taxon>Betaproteobacteria</taxon>
        <taxon>Neisseriales</taxon>
        <taxon>Chitinibacteraceae</taxon>
        <taxon>Chitiniphilus</taxon>
    </lineage>
</organism>
<dbReference type="RefSeq" id="WP_263126068.1">
    <property type="nucleotide sequence ID" value="NZ_CP106753.1"/>
</dbReference>
<keyword evidence="3" id="KW-1185">Reference proteome</keyword>
<dbReference type="EMBL" id="CP106753">
    <property type="protein sequence ID" value="UXY16684.1"/>
    <property type="molecule type" value="Genomic_DNA"/>
</dbReference>
<proteinExistence type="predicted"/>